<gene>
    <name evidence="7" type="ORF">SAMN00120144_0234</name>
</gene>
<dbReference type="Proteomes" id="UP000192266">
    <property type="component" value="Unassembled WGS sequence"/>
</dbReference>
<dbReference type="InterPro" id="IPR058240">
    <property type="entry name" value="rSAM_sf"/>
</dbReference>
<keyword evidence="8" id="KW-1185">Reference proteome</keyword>
<dbReference type="OrthoDB" id="6382128at2"/>
<dbReference type="PANTHER" id="PTHR11228:SF7">
    <property type="entry name" value="PQQA PEPTIDE CYCLASE"/>
    <property type="match status" value="1"/>
</dbReference>
<dbReference type="SFLD" id="SFLDS00029">
    <property type="entry name" value="Radical_SAM"/>
    <property type="match status" value="1"/>
</dbReference>
<dbReference type="Pfam" id="PF04055">
    <property type="entry name" value="Radical_SAM"/>
    <property type="match status" value="1"/>
</dbReference>
<dbReference type="InterPro" id="IPR007197">
    <property type="entry name" value="rSAM"/>
</dbReference>
<dbReference type="RefSeq" id="WP_084447291.1">
    <property type="nucleotide sequence ID" value="NZ_FWWW01000091.1"/>
</dbReference>
<proteinExistence type="predicted"/>
<evidence type="ECO:0000256" key="1">
    <source>
        <dbReference type="ARBA" id="ARBA00001966"/>
    </source>
</evidence>
<dbReference type="STRING" id="645990.SAMN00120144_0234"/>
<keyword evidence="3" id="KW-0479">Metal-binding</keyword>
<dbReference type="PANTHER" id="PTHR11228">
    <property type="entry name" value="RADICAL SAM DOMAIN PROTEIN"/>
    <property type="match status" value="1"/>
</dbReference>
<dbReference type="AlphaFoldDB" id="A0A1W1W1M8"/>
<organism evidence="7 8">
    <name type="scientific">Hymenobacter roseosalivarius DSM 11622</name>
    <dbReference type="NCBI Taxonomy" id="645990"/>
    <lineage>
        <taxon>Bacteria</taxon>
        <taxon>Pseudomonadati</taxon>
        <taxon>Bacteroidota</taxon>
        <taxon>Cytophagia</taxon>
        <taxon>Cytophagales</taxon>
        <taxon>Hymenobacteraceae</taxon>
        <taxon>Hymenobacter</taxon>
    </lineage>
</organism>
<evidence type="ECO:0000256" key="3">
    <source>
        <dbReference type="ARBA" id="ARBA00022723"/>
    </source>
</evidence>
<dbReference type="InterPro" id="IPR013785">
    <property type="entry name" value="Aldolase_TIM"/>
</dbReference>
<name>A0A1W1W1M8_9BACT</name>
<evidence type="ECO:0000313" key="7">
    <source>
        <dbReference type="EMBL" id="SMB99515.1"/>
    </source>
</evidence>
<evidence type="ECO:0000313" key="8">
    <source>
        <dbReference type="Proteomes" id="UP000192266"/>
    </source>
</evidence>
<reference evidence="7 8" key="1">
    <citation type="submission" date="2017-04" db="EMBL/GenBank/DDBJ databases">
        <authorList>
            <person name="Afonso C.L."/>
            <person name="Miller P.J."/>
            <person name="Scott M.A."/>
            <person name="Spackman E."/>
            <person name="Goraichik I."/>
            <person name="Dimitrov K.M."/>
            <person name="Suarez D.L."/>
            <person name="Swayne D.E."/>
        </authorList>
    </citation>
    <scope>NUCLEOTIDE SEQUENCE [LARGE SCALE GENOMIC DNA]</scope>
    <source>
        <strain evidence="7 8">DSM 11622</strain>
    </source>
</reference>
<protein>
    <submittedName>
        <fullName evidence="7">Radical SAM domain protein</fullName>
    </submittedName>
</protein>
<keyword evidence="2" id="KW-0949">S-adenosyl-L-methionine</keyword>
<evidence type="ECO:0000256" key="4">
    <source>
        <dbReference type="ARBA" id="ARBA00023004"/>
    </source>
</evidence>
<dbReference type="PROSITE" id="PS51918">
    <property type="entry name" value="RADICAL_SAM"/>
    <property type="match status" value="1"/>
</dbReference>
<comment type="cofactor">
    <cofactor evidence="1">
        <name>[4Fe-4S] cluster</name>
        <dbReference type="ChEBI" id="CHEBI:49883"/>
    </cofactor>
</comment>
<dbReference type="GO" id="GO:0003824">
    <property type="term" value="F:catalytic activity"/>
    <property type="evidence" value="ECO:0007669"/>
    <property type="project" value="InterPro"/>
</dbReference>
<keyword evidence="5" id="KW-0411">Iron-sulfur</keyword>
<feature type="domain" description="Radical SAM core" evidence="6">
    <location>
        <begin position="5"/>
        <end position="211"/>
    </location>
</feature>
<dbReference type="GO" id="GO:0051536">
    <property type="term" value="F:iron-sulfur cluster binding"/>
    <property type="evidence" value="ECO:0007669"/>
    <property type="project" value="UniProtKB-KW"/>
</dbReference>
<evidence type="ECO:0000256" key="2">
    <source>
        <dbReference type="ARBA" id="ARBA00022691"/>
    </source>
</evidence>
<accession>A0A1W1W1M8</accession>
<keyword evidence="4" id="KW-0408">Iron</keyword>
<dbReference type="GO" id="GO:0046872">
    <property type="term" value="F:metal ion binding"/>
    <property type="evidence" value="ECO:0007669"/>
    <property type="project" value="UniProtKB-KW"/>
</dbReference>
<sequence>MKPDFTHCESIYWVFTQLCNDKCDHCYNSSGPQGTRISVQDCFRIIRNLPERVDRLILSGGEPLADRVKLYSILEALQAKYQGRTQIMLQTNGDLLTPEILDLLIAKGVTRFDIASIDRYHKAAGARLMTLADLFESRGVNGDDHDPLIDKEHLLVEGHRLSWGYWGATEDMWLGGNWARGRALEKDIWLRDPTHNFCAILSGAKGFLGGTELPQEISIQLWKINPCCPGTKFPLGDARQEKVADVLLRASKSEIMQRLNEGDPWKMGESIGVTEAHALARGEELQNVCRWCDEFFEQHFEGPMLPLAAPVPAATFSTPAAGAA</sequence>
<dbReference type="Gene3D" id="3.20.20.70">
    <property type="entry name" value="Aldolase class I"/>
    <property type="match status" value="1"/>
</dbReference>
<evidence type="ECO:0000256" key="5">
    <source>
        <dbReference type="ARBA" id="ARBA00023014"/>
    </source>
</evidence>
<dbReference type="CDD" id="cd01335">
    <property type="entry name" value="Radical_SAM"/>
    <property type="match status" value="1"/>
</dbReference>
<dbReference type="SUPFAM" id="SSF102114">
    <property type="entry name" value="Radical SAM enzymes"/>
    <property type="match status" value="1"/>
</dbReference>
<dbReference type="InterPro" id="IPR050377">
    <property type="entry name" value="Radical_SAM_PqqE_MftC-like"/>
</dbReference>
<dbReference type="EMBL" id="FWWW01000091">
    <property type="protein sequence ID" value="SMB99515.1"/>
    <property type="molecule type" value="Genomic_DNA"/>
</dbReference>
<dbReference type="SFLD" id="SFLDG01067">
    <property type="entry name" value="SPASM/twitch_domain_containing"/>
    <property type="match status" value="1"/>
</dbReference>
<evidence type="ECO:0000259" key="6">
    <source>
        <dbReference type="PROSITE" id="PS51918"/>
    </source>
</evidence>